<sequence>MQAMHALRSRTGICSRLQNKRDAWRCRGQCALTERHTRSTLPPYLHIRTIRTIRIASASLNSLSIKRSSDSSLGRSCMHDIPPRRVSRQYSSGQACQPRGMWRWTAFHLQLGCGGVSIPHSSHSLCNSWLETNHVSRAGSLESELGRLVGR</sequence>
<accession>A0A0J1B845</accession>
<dbReference type="Proteomes" id="UP000053611">
    <property type="component" value="Unassembled WGS sequence"/>
</dbReference>
<protein>
    <submittedName>
        <fullName evidence="1">Uncharacterized protein</fullName>
    </submittedName>
</protein>
<proteinExistence type="predicted"/>
<evidence type="ECO:0000313" key="1">
    <source>
        <dbReference type="EMBL" id="KLT43939.1"/>
    </source>
</evidence>
<gene>
    <name evidence="1" type="ORF">CC85DRAFT_35323</name>
</gene>
<reference evidence="1 2" key="1">
    <citation type="submission" date="2015-03" db="EMBL/GenBank/DDBJ databases">
        <title>Genomics and transcriptomics of the oil-accumulating basidiomycete yeast T. oleaginosus allow insights into substrate utilization and the diverse evolutionary trajectories of mating systems in fungi.</title>
        <authorList>
            <consortium name="DOE Joint Genome Institute"/>
            <person name="Kourist R."/>
            <person name="Kracht O."/>
            <person name="Bracharz F."/>
            <person name="Lipzen A."/>
            <person name="Nolan M."/>
            <person name="Ohm R."/>
            <person name="Grigoriev I."/>
            <person name="Sun S."/>
            <person name="Heitman J."/>
            <person name="Bruck T."/>
            <person name="Nowrousian M."/>
        </authorList>
    </citation>
    <scope>NUCLEOTIDE SEQUENCE [LARGE SCALE GENOMIC DNA]</scope>
    <source>
        <strain evidence="1 2">IBC0246</strain>
    </source>
</reference>
<dbReference type="GeneID" id="28987719"/>
<organism evidence="1 2">
    <name type="scientific">Cutaneotrichosporon oleaginosum</name>
    <dbReference type="NCBI Taxonomy" id="879819"/>
    <lineage>
        <taxon>Eukaryota</taxon>
        <taxon>Fungi</taxon>
        <taxon>Dikarya</taxon>
        <taxon>Basidiomycota</taxon>
        <taxon>Agaricomycotina</taxon>
        <taxon>Tremellomycetes</taxon>
        <taxon>Trichosporonales</taxon>
        <taxon>Trichosporonaceae</taxon>
        <taxon>Cutaneotrichosporon</taxon>
    </lineage>
</organism>
<name>A0A0J1B845_9TREE</name>
<dbReference type="RefSeq" id="XP_018280430.1">
    <property type="nucleotide sequence ID" value="XM_018427116.1"/>
</dbReference>
<evidence type="ECO:0000313" key="2">
    <source>
        <dbReference type="Proteomes" id="UP000053611"/>
    </source>
</evidence>
<dbReference type="EMBL" id="KQ087190">
    <property type="protein sequence ID" value="KLT43939.1"/>
    <property type="molecule type" value="Genomic_DNA"/>
</dbReference>
<keyword evidence="2" id="KW-1185">Reference proteome</keyword>
<dbReference type="AlphaFoldDB" id="A0A0J1B845"/>